<sequence>MPTTPRASKSLLMASINKNSLLRNTQSPRVIFVGGSNTCFGLNSQTVYSKLGLNPINTGIHALIGIKYMIDNTVENIKKGDIVVLIPEYGHYYRNLDEGSEELMRIIFDVDFSNIKYLDIQQLFNIVSFLPKYALSKYKITEYINIQESDVYSVNSFNKYGDTYTHWGKKPERFIPFPTISGDFNYEVIKYFEKYNEEITKKGAVLLVSFPCYQASSFKNSINQIKKIEDELNHSKLNIIGTAKRYMMPDSMMFNTPYHLTKSGVEFRTALLIEDLKSRAK</sequence>
<name>A0A916YK38_9BACT</name>
<evidence type="ECO:0000313" key="2">
    <source>
        <dbReference type="Proteomes" id="UP000609064"/>
    </source>
</evidence>
<reference evidence="1" key="1">
    <citation type="journal article" date="2014" name="Int. J. Syst. Evol. Microbiol.">
        <title>Complete genome sequence of Corynebacterium casei LMG S-19264T (=DSM 44701T), isolated from a smear-ripened cheese.</title>
        <authorList>
            <consortium name="US DOE Joint Genome Institute (JGI-PGF)"/>
            <person name="Walter F."/>
            <person name="Albersmeier A."/>
            <person name="Kalinowski J."/>
            <person name="Ruckert C."/>
        </authorList>
    </citation>
    <scope>NUCLEOTIDE SEQUENCE</scope>
    <source>
        <strain evidence="1">CGMCC 1.15958</strain>
    </source>
</reference>
<reference evidence="1" key="2">
    <citation type="submission" date="2020-09" db="EMBL/GenBank/DDBJ databases">
        <authorList>
            <person name="Sun Q."/>
            <person name="Zhou Y."/>
        </authorList>
    </citation>
    <scope>NUCLEOTIDE SEQUENCE</scope>
    <source>
        <strain evidence="1">CGMCC 1.15958</strain>
    </source>
</reference>
<keyword evidence="2" id="KW-1185">Reference proteome</keyword>
<dbReference type="AlphaFoldDB" id="A0A916YK38"/>
<accession>A0A916YK38</accession>
<protein>
    <submittedName>
        <fullName evidence="1">Uncharacterized protein</fullName>
    </submittedName>
</protein>
<proteinExistence type="predicted"/>
<comment type="caution">
    <text evidence="1">The sequence shown here is derived from an EMBL/GenBank/DDBJ whole genome shotgun (WGS) entry which is preliminary data.</text>
</comment>
<dbReference type="EMBL" id="BMKK01000002">
    <property type="protein sequence ID" value="GGD49078.1"/>
    <property type="molecule type" value="Genomic_DNA"/>
</dbReference>
<gene>
    <name evidence="1" type="ORF">GCM10011514_11560</name>
</gene>
<organism evidence="1 2">
    <name type="scientific">Emticicia aquatilis</name>
    <dbReference type="NCBI Taxonomy" id="1537369"/>
    <lineage>
        <taxon>Bacteria</taxon>
        <taxon>Pseudomonadati</taxon>
        <taxon>Bacteroidota</taxon>
        <taxon>Cytophagia</taxon>
        <taxon>Cytophagales</taxon>
        <taxon>Leadbetterellaceae</taxon>
        <taxon>Emticicia</taxon>
    </lineage>
</organism>
<evidence type="ECO:0000313" key="1">
    <source>
        <dbReference type="EMBL" id="GGD49078.1"/>
    </source>
</evidence>
<dbReference type="Proteomes" id="UP000609064">
    <property type="component" value="Unassembled WGS sequence"/>
</dbReference>